<feature type="transmembrane region" description="Helical" evidence="6">
    <location>
        <begin position="251"/>
        <end position="275"/>
    </location>
</feature>
<reference evidence="7 8" key="1">
    <citation type="submission" date="2013-11" db="EMBL/GenBank/DDBJ databases">
        <title>Opisthorchis viverrini - life in the bile duct.</title>
        <authorList>
            <person name="Young N.D."/>
            <person name="Nagarajan N."/>
            <person name="Lin S.J."/>
            <person name="Korhonen P.K."/>
            <person name="Jex A.R."/>
            <person name="Hall R.S."/>
            <person name="Safavi-Hemami H."/>
            <person name="Kaewkong W."/>
            <person name="Bertrand D."/>
            <person name="Gao S."/>
            <person name="Seet Q."/>
            <person name="Wongkham S."/>
            <person name="Teh B.T."/>
            <person name="Wongkham C."/>
            <person name="Intapan P.M."/>
            <person name="Maleewong W."/>
            <person name="Yang X."/>
            <person name="Hu M."/>
            <person name="Wang Z."/>
            <person name="Hofmann A."/>
            <person name="Sternberg P.W."/>
            <person name="Tan P."/>
            <person name="Wang J."/>
            <person name="Gasser R.B."/>
        </authorList>
    </citation>
    <scope>NUCLEOTIDE SEQUENCE [LARGE SCALE GENOMIC DNA]</scope>
</reference>
<dbReference type="PANTHER" id="PTHR12778:SF9">
    <property type="entry name" value="ACETYL-COENZYME A TRANSPORTER 1"/>
    <property type="match status" value="1"/>
</dbReference>
<dbReference type="Proteomes" id="UP000054324">
    <property type="component" value="Unassembled WGS sequence"/>
</dbReference>
<evidence type="ECO:0000256" key="3">
    <source>
        <dbReference type="ARBA" id="ARBA00022989"/>
    </source>
</evidence>
<dbReference type="STRING" id="6198.A0A074ZQP9"/>
<feature type="transmembrane region" description="Helical" evidence="6">
    <location>
        <begin position="535"/>
        <end position="557"/>
    </location>
</feature>
<dbReference type="EMBL" id="KL596770">
    <property type="protein sequence ID" value="KER25645.1"/>
    <property type="molecule type" value="Genomic_DNA"/>
</dbReference>
<proteinExistence type="predicted"/>
<feature type="transmembrane region" description="Helical" evidence="6">
    <location>
        <begin position="60"/>
        <end position="84"/>
    </location>
</feature>
<dbReference type="PANTHER" id="PTHR12778">
    <property type="entry name" value="SOLUTE CARRIER FAMILY 33 ACETYL-COA TRANSPORTER -RELATED"/>
    <property type="match status" value="1"/>
</dbReference>
<evidence type="ECO:0000256" key="1">
    <source>
        <dbReference type="ARBA" id="ARBA00004141"/>
    </source>
</evidence>
<dbReference type="InterPro" id="IPR036259">
    <property type="entry name" value="MFS_trans_sf"/>
</dbReference>
<feature type="transmembrane region" description="Helical" evidence="6">
    <location>
        <begin position="130"/>
        <end position="149"/>
    </location>
</feature>
<evidence type="ECO:0000256" key="2">
    <source>
        <dbReference type="ARBA" id="ARBA00022692"/>
    </source>
</evidence>
<keyword evidence="4 6" id="KW-0472">Membrane</keyword>
<evidence type="ECO:0000256" key="4">
    <source>
        <dbReference type="ARBA" id="ARBA00023136"/>
    </source>
</evidence>
<evidence type="ECO:0000256" key="5">
    <source>
        <dbReference type="SAM" id="MobiDB-lite"/>
    </source>
</evidence>
<dbReference type="GO" id="GO:0016020">
    <property type="term" value="C:membrane"/>
    <property type="evidence" value="ECO:0007669"/>
    <property type="project" value="UniProtKB-SubCell"/>
</dbReference>
<feature type="transmembrane region" description="Helical" evidence="6">
    <location>
        <begin position="169"/>
        <end position="187"/>
    </location>
</feature>
<accession>A0A074ZQP9</accession>
<feature type="region of interest" description="Disordered" evidence="5">
    <location>
        <begin position="374"/>
        <end position="397"/>
    </location>
</feature>
<evidence type="ECO:0000313" key="8">
    <source>
        <dbReference type="Proteomes" id="UP000054324"/>
    </source>
</evidence>
<dbReference type="GeneID" id="20321115"/>
<feature type="transmembrane region" description="Helical" evidence="6">
    <location>
        <begin position="682"/>
        <end position="701"/>
    </location>
</feature>
<keyword evidence="3 6" id="KW-1133">Transmembrane helix</keyword>
<feature type="transmembrane region" description="Helical" evidence="6">
    <location>
        <begin position="480"/>
        <end position="501"/>
    </location>
</feature>
<dbReference type="AlphaFoldDB" id="A0A074ZQP9"/>
<dbReference type="RefSeq" id="XP_009170603.1">
    <property type="nucleotide sequence ID" value="XM_009172339.1"/>
</dbReference>
<evidence type="ECO:0008006" key="9">
    <source>
        <dbReference type="Google" id="ProtNLM"/>
    </source>
</evidence>
<feature type="transmembrane region" description="Helical" evidence="6">
    <location>
        <begin position="208"/>
        <end position="231"/>
    </location>
</feature>
<evidence type="ECO:0000256" key="6">
    <source>
        <dbReference type="SAM" id="Phobius"/>
    </source>
</evidence>
<feature type="transmembrane region" description="Helical" evidence="6">
    <location>
        <begin position="452"/>
        <end position="473"/>
    </location>
</feature>
<keyword evidence="8" id="KW-1185">Reference proteome</keyword>
<dbReference type="GO" id="GO:0035348">
    <property type="term" value="P:acetyl-CoA transmembrane transport"/>
    <property type="evidence" value="ECO:0007669"/>
    <property type="project" value="InterPro"/>
</dbReference>
<dbReference type="SUPFAM" id="SSF103473">
    <property type="entry name" value="MFS general substrate transporter"/>
    <property type="match status" value="1"/>
</dbReference>
<gene>
    <name evidence="7" type="ORF">T265_06936</name>
</gene>
<feature type="transmembrane region" description="Helical" evidence="6">
    <location>
        <begin position="96"/>
        <end position="118"/>
    </location>
</feature>
<dbReference type="InterPro" id="IPR024371">
    <property type="entry name" value="AcetylCoA_trans_1-like"/>
</dbReference>
<dbReference type="CTD" id="20321115"/>
<keyword evidence="2 6" id="KW-0812">Transmembrane</keyword>
<protein>
    <recommendedName>
        <fullName evidence="9">Acetyl-coenzyme A transporter 1</fullName>
    </recommendedName>
</protein>
<dbReference type="OrthoDB" id="6415790at2759"/>
<sequence>MRSVLRFQWNFLAKFPSFLNMVLRRRKAHNMSVDVETKPTTPPEVAVAGGTCPKGDVASVLLLIALYVMQGIPLGLSAAVPYILQSDPNTASYQTQATFSLVTWPFSLKLLWAPLVDAIYSTRFGRRKSWLIPVQYAIGVDLLVLASNVDRWLGREEGKSWGPLAVTHPVNIYSLTVAFFGLTLLAATQDIAVDGWAITMLSKQNLGWASTCNSVGQILGYMVAFVLFLFLESPHIANSFIRGKPVTDQGFITFSGFLYFWGISFMVLTTLVALFKHETEAARPLQKCLNGVSTRLRNTSAVQRLKTTGMSLRPRHRGRSPETMVGDEDVTDITDVEVENEDIVFDQAADSQRAMRINNQNCWANSRSGSVIEVSPEDPSFNQGDPAAAPAEESSNHGLSLCDTYRVTIGVLWLKPVLTYIALLLIVKFCFAACDSVTTLKMIEHGVSKEHLAFLQMLLVPLQVVLPLLITRWTNGPRPLLVFTTAAIVRIILSVLVIPLVHYTPAFRQELPIGQTANGTQSSTASGNPQYTYPWTFYGTVLAYSGIIATASNFMFVSTMSFHARISDPAVGGTYMTLLNTATNLAGTLPSSLMLYLVDPLSVRHCMNPNLLKAGLVSWNLTTSANATDGFHNNVTGQFPTTEHLLQLGEAWIMQNATCKVKHGVHHCELADGKCVTTLDGFYLEVGFSVVLGLLTFPIFARRLAKYLDSLPASAFYFRLPKNSCLAGRRRRKRSVSS</sequence>
<dbReference type="KEGG" id="ovi:T265_06936"/>
<name>A0A074ZQP9_OPIVI</name>
<dbReference type="Pfam" id="PF13000">
    <property type="entry name" value="Acatn"/>
    <property type="match status" value="2"/>
</dbReference>
<feature type="transmembrane region" description="Helical" evidence="6">
    <location>
        <begin position="417"/>
        <end position="440"/>
    </location>
</feature>
<dbReference type="InterPro" id="IPR004752">
    <property type="entry name" value="AmpG_permease/AT-1"/>
</dbReference>
<dbReference type="GO" id="GO:0008521">
    <property type="term" value="F:acetyl-CoA transmembrane transporter activity"/>
    <property type="evidence" value="ECO:0007669"/>
    <property type="project" value="InterPro"/>
</dbReference>
<organism evidence="7 8">
    <name type="scientific">Opisthorchis viverrini</name>
    <name type="common">Southeast Asian liver fluke</name>
    <dbReference type="NCBI Taxonomy" id="6198"/>
    <lineage>
        <taxon>Eukaryota</taxon>
        <taxon>Metazoa</taxon>
        <taxon>Spiralia</taxon>
        <taxon>Lophotrochozoa</taxon>
        <taxon>Platyhelminthes</taxon>
        <taxon>Trematoda</taxon>
        <taxon>Digenea</taxon>
        <taxon>Opisthorchiida</taxon>
        <taxon>Opisthorchiata</taxon>
        <taxon>Opisthorchiidae</taxon>
        <taxon>Opisthorchis</taxon>
    </lineage>
</organism>
<comment type="subcellular location">
    <subcellularLocation>
        <location evidence="1">Membrane</location>
        <topology evidence="1">Multi-pass membrane protein</topology>
    </subcellularLocation>
</comment>
<evidence type="ECO:0000313" key="7">
    <source>
        <dbReference type="EMBL" id="KER25645.1"/>
    </source>
</evidence>